<dbReference type="SMART" id="SM00472">
    <property type="entry name" value="MIR"/>
    <property type="match status" value="2"/>
</dbReference>
<dbReference type="STRING" id="698492.A0A0E9N839"/>
<accession>A0A0E9N839</accession>
<dbReference type="SUPFAM" id="SSF82109">
    <property type="entry name" value="MIR domain"/>
    <property type="match status" value="1"/>
</dbReference>
<dbReference type="AlphaFoldDB" id="A0A0E9N839"/>
<dbReference type="GO" id="GO:0004169">
    <property type="term" value="F:dolichyl-phosphate-mannose-protein mannosyltransferase activity"/>
    <property type="evidence" value="ECO:0007669"/>
    <property type="project" value="UniProtKB-UniRule"/>
</dbReference>
<reference evidence="17 18" key="1">
    <citation type="journal article" date="2011" name="J. Gen. Appl. Microbiol.">
        <title>Draft genome sequencing of the enigmatic yeast Saitoella complicata.</title>
        <authorList>
            <person name="Nishida H."/>
            <person name="Hamamoto M."/>
            <person name="Sugiyama J."/>
        </authorList>
    </citation>
    <scope>NUCLEOTIDE SEQUENCE [LARGE SCALE GENOMIC DNA]</scope>
    <source>
        <strain evidence="17 18">NRRL Y-17804</strain>
    </source>
</reference>
<dbReference type="Pfam" id="PF02815">
    <property type="entry name" value="MIR"/>
    <property type="match status" value="1"/>
</dbReference>
<reference evidence="17 18" key="3">
    <citation type="journal article" date="2015" name="Genome Announc.">
        <title>Draft Genome Sequence of the Archiascomycetous Yeast Saitoella complicata.</title>
        <authorList>
            <person name="Yamauchi K."/>
            <person name="Kondo S."/>
            <person name="Hamamoto M."/>
            <person name="Takahashi Y."/>
            <person name="Ogura Y."/>
            <person name="Hayashi T."/>
            <person name="Nishida H."/>
        </authorList>
    </citation>
    <scope>NUCLEOTIDE SEQUENCE [LARGE SCALE GENOMIC DNA]</scope>
    <source>
        <strain evidence="17 18">NRRL Y-17804</strain>
    </source>
</reference>
<feature type="transmembrane region" description="Helical" evidence="14">
    <location>
        <begin position="88"/>
        <end position="108"/>
    </location>
</feature>
<dbReference type="Proteomes" id="UP000033140">
    <property type="component" value="Unassembled WGS sequence"/>
</dbReference>
<evidence type="ECO:0000256" key="9">
    <source>
        <dbReference type="ARBA" id="ARBA00022824"/>
    </source>
</evidence>
<feature type="transmembrane region" description="Helical" evidence="14">
    <location>
        <begin position="704"/>
        <end position="726"/>
    </location>
</feature>
<dbReference type="EC" id="2.4.1.109" evidence="4 14"/>
<comment type="similarity">
    <text evidence="3 14">Belongs to the glycosyltransferase 39 family.</text>
</comment>
<keyword evidence="8" id="KW-0677">Repeat</keyword>
<evidence type="ECO:0000313" key="18">
    <source>
        <dbReference type="Proteomes" id="UP000033140"/>
    </source>
</evidence>
<evidence type="ECO:0000256" key="15">
    <source>
        <dbReference type="SAM" id="MobiDB-lite"/>
    </source>
</evidence>
<comment type="caution">
    <text evidence="17">The sequence shown here is derived from an EMBL/GenBank/DDBJ whole genome shotgun (WGS) entry which is preliminary data.</text>
</comment>
<keyword evidence="10 14" id="KW-1133">Transmembrane helix</keyword>
<feature type="transmembrane region" description="Helical" evidence="14">
    <location>
        <begin position="657"/>
        <end position="676"/>
    </location>
</feature>
<feature type="transmembrane region" description="Helical" evidence="14">
    <location>
        <begin position="274"/>
        <end position="292"/>
    </location>
</feature>
<dbReference type="OMA" id="NCHLNAP"/>
<feature type="transmembrane region" description="Helical" evidence="14">
    <location>
        <begin position="128"/>
        <end position="150"/>
    </location>
</feature>
<dbReference type="GO" id="GO:0005789">
    <property type="term" value="C:endoplasmic reticulum membrane"/>
    <property type="evidence" value="ECO:0007669"/>
    <property type="project" value="UniProtKB-SubCell"/>
</dbReference>
<evidence type="ECO:0000256" key="7">
    <source>
        <dbReference type="ARBA" id="ARBA00022692"/>
    </source>
</evidence>
<dbReference type="Pfam" id="PF02366">
    <property type="entry name" value="PMT"/>
    <property type="match status" value="1"/>
</dbReference>
<dbReference type="PANTHER" id="PTHR10050">
    <property type="entry name" value="DOLICHYL-PHOSPHATE-MANNOSE--PROTEIN MANNOSYLTRANSFERASE"/>
    <property type="match status" value="1"/>
</dbReference>
<dbReference type="InterPro" id="IPR003342">
    <property type="entry name" value="ArnT-like_N"/>
</dbReference>
<dbReference type="RefSeq" id="XP_019023367.1">
    <property type="nucleotide sequence ID" value="XM_019166165.1"/>
</dbReference>
<dbReference type="PANTHER" id="PTHR10050:SF51">
    <property type="entry name" value="PROTEIN O-MANNOSYL-TRANSFERASE 1"/>
    <property type="match status" value="1"/>
</dbReference>
<evidence type="ECO:0000256" key="11">
    <source>
        <dbReference type="ARBA" id="ARBA00023136"/>
    </source>
</evidence>
<evidence type="ECO:0000259" key="16">
    <source>
        <dbReference type="PROSITE" id="PS50919"/>
    </source>
</evidence>
<evidence type="ECO:0000256" key="4">
    <source>
        <dbReference type="ARBA" id="ARBA00012839"/>
    </source>
</evidence>
<feature type="region of interest" description="Disordered" evidence="15">
    <location>
        <begin position="1"/>
        <end position="23"/>
    </location>
</feature>
<evidence type="ECO:0000256" key="8">
    <source>
        <dbReference type="ARBA" id="ARBA00022737"/>
    </source>
</evidence>
<evidence type="ECO:0000256" key="14">
    <source>
        <dbReference type="RuleBase" id="RU367007"/>
    </source>
</evidence>
<comment type="function">
    <text evidence="14">Transfers mannose from Dol-P-mannose to Ser or Thr residues on proteins.</text>
</comment>
<dbReference type="Pfam" id="PF16192">
    <property type="entry name" value="PMT_4TMC"/>
    <property type="match status" value="1"/>
</dbReference>
<keyword evidence="9 14" id="KW-0256">Endoplasmic reticulum</keyword>
<keyword evidence="11 14" id="KW-0472">Membrane</keyword>
<evidence type="ECO:0000256" key="12">
    <source>
        <dbReference type="ARBA" id="ARBA00045085"/>
    </source>
</evidence>
<dbReference type="Gene3D" id="2.80.10.50">
    <property type="match status" value="1"/>
</dbReference>
<proteinExistence type="inferred from homology"/>
<comment type="pathway">
    <text evidence="2 14">Protein modification; protein glycosylation.</text>
</comment>
<evidence type="ECO:0000313" key="17">
    <source>
        <dbReference type="EMBL" id="GAO45963.1"/>
    </source>
</evidence>
<gene>
    <name evidence="17" type="ORF">G7K_0208-t1</name>
</gene>
<feature type="transmembrane region" description="Helical" evidence="14">
    <location>
        <begin position="236"/>
        <end position="254"/>
    </location>
</feature>
<dbReference type="EMBL" id="BACD03000001">
    <property type="protein sequence ID" value="GAO45963.1"/>
    <property type="molecule type" value="Genomic_DNA"/>
</dbReference>
<evidence type="ECO:0000256" key="1">
    <source>
        <dbReference type="ARBA" id="ARBA00004477"/>
    </source>
</evidence>
<feature type="transmembrane region" description="Helical" evidence="14">
    <location>
        <begin position="589"/>
        <end position="607"/>
    </location>
</feature>
<organism evidence="17 18">
    <name type="scientific">Saitoella complicata (strain BCRC 22490 / CBS 7301 / JCM 7358 / NBRC 10748 / NRRL Y-17804)</name>
    <dbReference type="NCBI Taxonomy" id="698492"/>
    <lineage>
        <taxon>Eukaryota</taxon>
        <taxon>Fungi</taxon>
        <taxon>Dikarya</taxon>
        <taxon>Ascomycota</taxon>
        <taxon>Taphrinomycotina</taxon>
        <taxon>Taphrinomycotina incertae sedis</taxon>
        <taxon>Saitoella</taxon>
    </lineage>
</organism>
<dbReference type="InterPro" id="IPR036300">
    <property type="entry name" value="MIR_dom_sf"/>
</dbReference>
<comment type="catalytic activity">
    <reaction evidence="13 14">
        <text>a di-trans,poly-cis-dolichyl beta-D-mannosyl phosphate + L-seryl-[protein] = 3-O-(alpha-D-mannosyl)-L-seryl-[protein] + a di-trans,poly-cis-dolichyl phosphate + H(+)</text>
        <dbReference type="Rhea" id="RHEA:17377"/>
        <dbReference type="Rhea" id="RHEA-COMP:9863"/>
        <dbReference type="Rhea" id="RHEA-COMP:13546"/>
        <dbReference type="Rhea" id="RHEA-COMP:19498"/>
        <dbReference type="Rhea" id="RHEA-COMP:19501"/>
        <dbReference type="ChEBI" id="CHEBI:15378"/>
        <dbReference type="ChEBI" id="CHEBI:29999"/>
        <dbReference type="ChEBI" id="CHEBI:57683"/>
        <dbReference type="ChEBI" id="CHEBI:58211"/>
        <dbReference type="ChEBI" id="CHEBI:137321"/>
        <dbReference type="EC" id="2.4.1.109"/>
    </reaction>
</comment>
<feature type="transmembrane region" description="Helical" evidence="14">
    <location>
        <begin position="627"/>
        <end position="645"/>
    </location>
</feature>
<dbReference type="OrthoDB" id="292747at2759"/>
<feature type="transmembrane region" description="Helical" evidence="14">
    <location>
        <begin position="43"/>
        <end position="61"/>
    </location>
</feature>
<evidence type="ECO:0000256" key="3">
    <source>
        <dbReference type="ARBA" id="ARBA00007222"/>
    </source>
</evidence>
<evidence type="ECO:0000256" key="2">
    <source>
        <dbReference type="ARBA" id="ARBA00004922"/>
    </source>
</evidence>
<dbReference type="InterPro" id="IPR016093">
    <property type="entry name" value="MIR_motif"/>
</dbReference>
<reference evidence="17 18" key="2">
    <citation type="journal article" date="2014" name="J. Gen. Appl. Microbiol.">
        <title>The early diverging ascomycetous budding yeast Saitoella complicata has three histone deacetylases belonging to the Clr6, Hos2, and Rpd3 lineages.</title>
        <authorList>
            <person name="Nishida H."/>
            <person name="Matsumoto T."/>
            <person name="Kondo S."/>
            <person name="Hamamoto M."/>
            <person name="Yoshikawa H."/>
        </authorList>
    </citation>
    <scope>NUCLEOTIDE SEQUENCE [LARGE SCALE GENOMIC DNA]</scope>
    <source>
        <strain evidence="17 18">NRRL Y-17804</strain>
    </source>
</reference>
<comment type="subcellular location">
    <subcellularLocation>
        <location evidence="1 14">Endoplasmic reticulum membrane</location>
        <topology evidence="1 14">Multi-pass membrane protein</topology>
    </subcellularLocation>
</comment>
<keyword evidence="7 14" id="KW-0812">Transmembrane</keyword>
<keyword evidence="6 14" id="KW-0808">Transferase</keyword>
<evidence type="ECO:0000256" key="13">
    <source>
        <dbReference type="ARBA" id="ARBA00045102"/>
    </source>
</evidence>
<comment type="catalytic activity">
    <reaction evidence="12 14">
        <text>a di-trans,poly-cis-dolichyl beta-D-mannosyl phosphate + L-threonyl-[protein] = 3-O-(alpha-D-mannosyl)-L-threonyl-[protein] + a di-trans,poly-cis-dolichyl phosphate + H(+)</text>
        <dbReference type="Rhea" id="RHEA:53396"/>
        <dbReference type="Rhea" id="RHEA-COMP:11060"/>
        <dbReference type="Rhea" id="RHEA-COMP:13547"/>
        <dbReference type="Rhea" id="RHEA-COMP:19498"/>
        <dbReference type="Rhea" id="RHEA-COMP:19501"/>
        <dbReference type="ChEBI" id="CHEBI:15378"/>
        <dbReference type="ChEBI" id="CHEBI:30013"/>
        <dbReference type="ChEBI" id="CHEBI:57683"/>
        <dbReference type="ChEBI" id="CHEBI:58211"/>
        <dbReference type="ChEBI" id="CHEBI:137323"/>
        <dbReference type="EC" id="2.4.1.109"/>
    </reaction>
</comment>
<dbReference type="InterPro" id="IPR032421">
    <property type="entry name" value="PMT_4TMC"/>
</dbReference>
<dbReference type="PROSITE" id="PS50919">
    <property type="entry name" value="MIR"/>
    <property type="match status" value="1"/>
</dbReference>
<feature type="transmembrane region" description="Helical" evidence="14">
    <location>
        <begin position="214"/>
        <end position="230"/>
    </location>
</feature>
<keyword evidence="18" id="KW-1185">Reference proteome</keyword>
<evidence type="ECO:0000256" key="10">
    <source>
        <dbReference type="ARBA" id="ARBA00022989"/>
    </source>
</evidence>
<protein>
    <recommendedName>
        <fullName evidence="4 14">Dolichyl-phosphate-mannose--protein mannosyltransferase</fullName>
        <ecNumber evidence="4 14">2.4.1.109</ecNumber>
    </recommendedName>
</protein>
<feature type="domain" description="MIR" evidence="16">
    <location>
        <begin position="322"/>
        <end position="382"/>
    </location>
</feature>
<name>A0A0E9N839_SAICN</name>
<keyword evidence="5 14" id="KW-0328">Glycosyltransferase</keyword>
<feature type="transmembrane region" description="Helical" evidence="14">
    <location>
        <begin position="182"/>
        <end position="202"/>
    </location>
</feature>
<sequence>MAESPALRQRAGKKKATITTPEPEDLTAPYTKVTSGPKYSKKAYGIAVTVLTALAFITRFYRISHPAEVVFDEVHFGKFAAYYIQRTYFFDVHPPFAKLLFGFVGWLIGFDGEFKFENIGDDYVKNNVPYVLMRALPATLGALTVPIVFGIMQEANYGLPACVLAASWVLFDNAHIAETRLILLDACLVFSMAFSIYAYVCFMRHSKTPFTRGWWMWLMLTGLGLSSVFSTKYVGLFTYFTIGVGVLFDLWRLLDVNHGLTLPQFGKHFAARAWGLIIMPFCIYLFWFWVHFTVLSKSGPGDDFMSPEFQATLSDNPLTASSVPVYYGDVITLQHKDTKAFLHSHPGRYPLRYEDGRVSSQGQQVTGYPFDDINNHWRIHPGSPVRVAGDAILNGDLFKLEHVQTNTILLTHDVASPNYPTNQEFTTVPIVDANAGRFNDTVFELRMEKGKPGQPWRTKAGLARIVAKQYGVAMWTQNTKPLPDWGFKQQEINGNKAITQPSNIWYPASVVGPAEAERLATEPKKEVKTVPFLKKWWELQTAMIRHNNALTSEHPYASWPGSWPFLSRGVSFWTKDATREQIYLLGNPVGWIIASSTLAVYAGIALAQALTERRGVKVLSERDGRRIWEVTGFFVLAWAAHWIPFWGMGRQLFLHHYLPGHLCSSLVLGAVVEFIGSRIHEKAARIIGNGHDARKFKEEMARGVGMEEVMVTGLLGVLVWTFWWFAPVTYGTPGLDVEGVLGRKWMSTWDLHFAK</sequence>
<dbReference type="UniPathway" id="UPA00378"/>
<evidence type="ECO:0000256" key="6">
    <source>
        <dbReference type="ARBA" id="ARBA00022679"/>
    </source>
</evidence>
<dbReference type="CDD" id="cd23285">
    <property type="entry name" value="beta-trefoil_MIR_PMT4-like"/>
    <property type="match status" value="1"/>
</dbReference>
<dbReference type="InterPro" id="IPR027005">
    <property type="entry name" value="PMT-like"/>
</dbReference>
<evidence type="ECO:0000256" key="5">
    <source>
        <dbReference type="ARBA" id="ARBA00022676"/>
    </source>
</evidence>